<feature type="region of interest" description="Disordered" evidence="3">
    <location>
        <begin position="393"/>
        <end position="508"/>
    </location>
</feature>
<feature type="region of interest" description="Disordered" evidence="3">
    <location>
        <begin position="78"/>
        <end position="133"/>
    </location>
</feature>
<dbReference type="Proteomes" id="UP001642464">
    <property type="component" value="Unassembled WGS sequence"/>
</dbReference>
<feature type="compositionally biased region" description="Low complexity" evidence="3">
    <location>
        <begin position="2074"/>
        <end position="2121"/>
    </location>
</feature>
<keyword evidence="2" id="KW-0808">Transferase</keyword>
<name>A0ABP0RM74_9DINO</name>
<feature type="compositionally biased region" description="Basic and acidic residues" evidence="3">
    <location>
        <begin position="2026"/>
        <end position="2036"/>
    </location>
</feature>
<feature type="region of interest" description="Disordered" evidence="3">
    <location>
        <begin position="2026"/>
        <end position="2123"/>
    </location>
</feature>
<evidence type="ECO:0000256" key="1">
    <source>
        <dbReference type="ARBA" id="ARBA00022603"/>
    </source>
</evidence>
<gene>
    <name evidence="4" type="ORF">SCF082_LOCUS47336</name>
</gene>
<comment type="caution">
    <text evidence="4">The sequence shown here is derived from an EMBL/GenBank/DDBJ whole genome shotgun (WGS) entry which is preliminary data.</text>
</comment>
<feature type="compositionally biased region" description="Basic and acidic residues" evidence="3">
    <location>
        <begin position="477"/>
        <end position="486"/>
    </location>
</feature>
<feature type="compositionally biased region" description="Basic and acidic residues" evidence="3">
    <location>
        <begin position="2479"/>
        <end position="2488"/>
    </location>
</feature>
<feature type="region of interest" description="Disordered" evidence="3">
    <location>
        <begin position="2296"/>
        <end position="2339"/>
    </location>
</feature>
<dbReference type="SUPFAM" id="SSF53335">
    <property type="entry name" value="S-adenosyl-L-methionine-dependent methyltransferases"/>
    <property type="match status" value="1"/>
</dbReference>
<sequence>MNLEMIAKYLAEHAPPRLRFQLAQDWAVCGSLNCLSLVLQDLPLEEDPDSLASQHAADPDEMEQELAAVAAGLRFLEGSGSKEKKQDKKNTNPRSNPPASRASRKRPLQGEVSSTIHGHAAEETSVSVPERDQDQDHIDIEEWQASTAVTEDMFDENGYAWAQVNGRVNDFKRGVERQHLVKVTCYQHRKCSVFKRIQLLPDNPDAKIHQICFNVFTIAFASEHKDIRAYVAIIAQDPLKNQALGRDELRGACEHSIQSQQTEELEAPERYFVQLSSLPKGKKPHESQIVVKKFRGVEMQGVMVTKGRPGWFRMRNSEKQIVQSSRVLPTESFDLRENQHNVQHHALGDSLLESLAEIQSMENNFTMDEVVDSDEGQLSLTNIVTALVGERENKRSRLTAGNEIGDEPAYMPDGDEHDMDMDDMDIDGGMPGFEFKSVKITAEGPGATRATPEKPEPKRRSVPNHAVPKPAPKRPPTKPEKPEKQPQKPQKPQVNGSGPSELEKQDAEKVAKLTDDLKHITETWEKSRLVDTKPEFHAFWTSQLQSLKALSDSIKLKTKSCKRRKGVENSTAAFDELSGIVSILVPFAKEMVSNNPSCDVLKKAAEIENTYKIILPAGCWMKKAKADLNEDIRYQRLDEIAMFFKGDSEALHVLIKKDLLIPMDEFLDLALEQLLQKLVRAIVPTKVTGPASQPLLSLLKKLAACDSNLSLRVPTMSQLVTLNRVMTTRSFAHSILFLEDGRAILQLFEEKAKALKEQSSEFEPLAEFKSEVSRLEEKWKGSNCSPEFFEDMISLVKDKVSACQVGDNESRKKLLSLFSRPVDGFFSKAAEYHCRVELSGYFSLCMGQMSDKKELGIIPAWSIRALMDEVAKCHDILAKTINGINTLLQNNLEPDAVNEAAAALMKWVDAQKTLAVMSTDAEYQKSLADFSNVVAGMAAKVKSTSARSLVPAIRKALMDAYFCPKSDADASSGPRDPTEADFKGCDEMIQSLELLTAQDGGDAEKTFVKLARNMVDRSILAIKVVSSEVLNWMPSSGTSIKVNKGLAAIKKMVMVETSEKITAKLLWDAVFKDDKASSGEIDRDTALIEELWTNLDGLGSRYAEHLKKNMVQYLDGCVEGLTKIEVPKTPYQEETSQEYTKLADSKTFGLAVEALANAMERCVHIRDAAGLDPSQLKDKFEAGETLLKSSRTTFVTSLLAKTLNSASFQAVAKFPSNNPSVTKMKGIIKVPVEAITKHKLEVNKDLHKQEQLLESDPEISSDVNRWSHWPLKVASVCTGSGMSDLACEIVLDTLGEKCCAPAWAEAKKNKRNFILNTVFRANNACLFTDVTQMSTGKRKCARHDSACAVPQADLLIAGTSCAGASKLNMRWKELQTAVAERRKDVQTVVTFMGFMETLNLCSARYGILENVTSLGDVEGKQSDNLSEILQLLKEAGWEAHVTKLRTADFFLPQNRERLYIFLVKSNFLEEKGCDMQQFVQTLEGNLQVCSSNNDPLDIRDLLEPDDSPHVIAELERLQGEKADKETGDDGVRKARGKAGKWVMDHMDLCERLGISWPPAPPPDMAKSEWRERRTSHASNEDLGIWTVSTPEHRAVSKLRSFRAKLLQRFGGVEKAYIRWVPALTGMTADVFAQLAGVLGFSDVEAGEMYDLMKRTRPQKKRRASISGVNLKAKAEHEEPLDRTDFTEVMRRATPVKNLVQLRRRLRIKHQTCEAAVQAAFGRRQVLDRETFRDFMIDHGVSGREAYHHFTKMTKHNETTGKEEVEGGGEEAPQEVTRLAFLKSLLHAEGLQAAEAFRAELVQLLFDRGGSAGLTSERRGRRTAALLTQELLSTLMQGVDRVWDEVDSPAVAKRKRSTSLVVPVPHGPHAPHAPHAHGLGARASMLNSLMTSAPATQAPPMEVVPVVQPVAQPVASSTRRASASAMMQARRTSMAEQLSQDVAALGGRMEAEAEVALPEGGTSKHFNTSGLPSELAKSASRRASEAGAQSTAQHNMAMGFAGVSQRRRSLAQPMSGGMLLSGAHLEAHAQGHEHEDSSSSSSASSAPRVLLQGQPLDPRTASGGRVARVPRRSSDSGSELSALSALTGSRRSVSASSFRSSAPSSCSSQHSGHESSSLSSERSQSKRLKIFADKMHHETELQYDKALMKVFCQLVNPKVDLWTPMSREEFVKSVSKLKLGEEGAKAVFKLSARSEGHAPMGEILLRALGGFGRKYRKLRGLLGLAVEGSSRGSSKASVAPEHAEEVKEDVKALEIGLAIGNPTELENASDDLKQRAKAKLSKAVRMIGLTFNLSKEAKEAKEKSEQVPTELSVGEDGDAPQRSQTQGGRRRSSLSLQSLRRSSTVGAFAQSKGLASLLVGGAPSSGGGDGTSDAEDESSPQSADWQRSKSMKSQPTMTKVNLDAPIDRGSPRRRSSLTSAASAVLAASPRRSLRRMSTGRRTSLTFGLEDEPEAPTEETYDFLEPVWQSRTAREGSGADSDVRRAEREPVEEMDRLKQFSEIEARAWRARMQLFDKDTLQFSMALEALQQSCMALQKSFKGRWTRAFEYLAGEEKTLTAVNLQEALASATEKEVPLWQVDGMTQVLLSVEGKETLSSADFLRATHFLQPCQSLLQLRARLVARFGSLEAALEALEAHLHPLEVFSVDQVEALFLACGVLPSDLARLFQEAWLLAGEDVE</sequence>
<feature type="compositionally biased region" description="Acidic residues" evidence="3">
    <location>
        <begin position="413"/>
        <end position="426"/>
    </location>
</feature>
<feature type="compositionally biased region" description="Low complexity" evidence="3">
    <location>
        <begin position="2320"/>
        <end position="2339"/>
    </location>
</feature>
<feature type="compositionally biased region" description="Basic and acidic residues" evidence="3">
    <location>
        <begin position="80"/>
        <end position="90"/>
    </location>
</feature>
<organism evidence="4 5">
    <name type="scientific">Durusdinium trenchii</name>
    <dbReference type="NCBI Taxonomy" id="1381693"/>
    <lineage>
        <taxon>Eukaryota</taxon>
        <taxon>Sar</taxon>
        <taxon>Alveolata</taxon>
        <taxon>Dinophyceae</taxon>
        <taxon>Suessiales</taxon>
        <taxon>Symbiodiniaceae</taxon>
        <taxon>Durusdinium</taxon>
    </lineage>
</organism>
<protein>
    <submittedName>
        <fullName evidence="4">Uncharacterized protein</fullName>
    </submittedName>
</protein>
<evidence type="ECO:0000256" key="2">
    <source>
        <dbReference type="ARBA" id="ARBA00022679"/>
    </source>
</evidence>
<reference evidence="4 5" key="1">
    <citation type="submission" date="2024-02" db="EMBL/GenBank/DDBJ databases">
        <authorList>
            <person name="Chen Y."/>
            <person name="Shah S."/>
            <person name="Dougan E. K."/>
            <person name="Thang M."/>
            <person name="Chan C."/>
        </authorList>
    </citation>
    <scope>NUCLEOTIDE SEQUENCE [LARGE SCALE GENOMIC DNA]</scope>
</reference>
<dbReference type="InterPro" id="IPR029063">
    <property type="entry name" value="SAM-dependent_MTases_sf"/>
</dbReference>
<dbReference type="Gene3D" id="3.40.50.150">
    <property type="entry name" value="Vaccinia Virus protein VP39"/>
    <property type="match status" value="1"/>
</dbReference>
<evidence type="ECO:0000256" key="3">
    <source>
        <dbReference type="SAM" id="MobiDB-lite"/>
    </source>
</evidence>
<evidence type="ECO:0000313" key="5">
    <source>
        <dbReference type="Proteomes" id="UP001642464"/>
    </source>
</evidence>
<proteinExistence type="predicted"/>
<feature type="region of interest" description="Disordered" evidence="3">
    <location>
        <begin position="2358"/>
        <end position="2422"/>
    </location>
</feature>
<feature type="region of interest" description="Disordered" evidence="3">
    <location>
        <begin position="1959"/>
        <end position="1991"/>
    </location>
</feature>
<evidence type="ECO:0000313" key="4">
    <source>
        <dbReference type="EMBL" id="CAK9101225.1"/>
    </source>
</evidence>
<feature type="non-terminal residue" evidence="4">
    <location>
        <position position="2678"/>
    </location>
</feature>
<dbReference type="InterPro" id="IPR001525">
    <property type="entry name" value="C5_MeTfrase"/>
</dbReference>
<keyword evidence="5" id="KW-1185">Reference proteome</keyword>
<accession>A0ABP0RM74</accession>
<dbReference type="EMBL" id="CAXAMM010041795">
    <property type="protein sequence ID" value="CAK9101225.1"/>
    <property type="molecule type" value="Genomic_DNA"/>
</dbReference>
<feature type="region of interest" description="Disordered" evidence="3">
    <location>
        <begin position="2469"/>
        <end position="2488"/>
    </location>
</feature>
<keyword evidence="1" id="KW-0489">Methyltransferase</keyword>
<dbReference type="Pfam" id="PF00145">
    <property type="entry name" value="DNA_methylase"/>
    <property type="match status" value="1"/>
</dbReference>